<evidence type="ECO:0000313" key="7">
    <source>
        <dbReference type="EMBL" id="VAW85816.1"/>
    </source>
</evidence>
<organism evidence="7">
    <name type="scientific">hydrothermal vent metagenome</name>
    <dbReference type="NCBI Taxonomy" id="652676"/>
    <lineage>
        <taxon>unclassified sequences</taxon>
        <taxon>metagenomes</taxon>
        <taxon>ecological metagenomes</taxon>
    </lineage>
</organism>
<dbReference type="PANTHER" id="PTHR30558">
    <property type="entry name" value="EXBD MEMBRANE COMPONENT OF PMF-DRIVEN MACROMOLECULE IMPORT SYSTEM"/>
    <property type="match status" value="1"/>
</dbReference>
<feature type="transmembrane region" description="Helical" evidence="6">
    <location>
        <begin position="20"/>
        <end position="42"/>
    </location>
</feature>
<evidence type="ECO:0000256" key="4">
    <source>
        <dbReference type="ARBA" id="ARBA00022989"/>
    </source>
</evidence>
<dbReference type="Pfam" id="PF02472">
    <property type="entry name" value="ExbD"/>
    <property type="match status" value="1"/>
</dbReference>
<dbReference type="EMBL" id="UOFQ01000030">
    <property type="protein sequence ID" value="VAW85816.1"/>
    <property type="molecule type" value="Genomic_DNA"/>
</dbReference>
<keyword evidence="4 6" id="KW-1133">Transmembrane helix</keyword>
<sequence length="137" mass="14641">MLSALASNQNHNEPISEINVTPLVDVMLVLLVIFILTAPLLAQAISVNLPQTVKTPTADPAATYLTLFADGRFELDQTTVDATTLAAALSDKLINEPDLVLRLESDASVPYEQVAQLLAIAKQAGIKRLSMATDARS</sequence>
<dbReference type="PANTHER" id="PTHR30558:SF7">
    <property type="entry name" value="TOL-PAL SYSTEM PROTEIN TOLR"/>
    <property type="match status" value="1"/>
</dbReference>
<evidence type="ECO:0000256" key="3">
    <source>
        <dbReference type="ARBA" id="ARBA00022692"/>
    </source>
</evidence>
<evidence type="ECO:0000256" key="5">
    <source>
        <dbReference type="ARBA" id="ARBA00023136"/>
    </source>
</evidence>
<keyword evidence="2" id="KW-1003">Cell membrane</keyword>
<evidence type="ECO:0000256" key="6">
    <source>
        <dbReference type="SAM" id="Phobius"/>
    </source>
</evidence>
<comment type="subcellular location">
    <subcellularLocation>
        <location evidence="1">Cell membrane</location>
        <topology evidence="1">Single-pass membrane protein</topology>
    </subcellularLocation>
</comment>
<keyword evidence="3 6" id="KW-0812">Transmembrane</keyword>
<gene>
    <name evidence="7" type="ORF">MNBD_GAMMA17-2162</name>
</gene>
<dbReference type="GO" id="GO:0022857">
    <property type="term" value="F:transmembrane transporter activity"/>
    <property type="evidence" value="ECO:0007669"/>
    <property type="project" value="InterPro"/>
</dbReference>
<name>A0A3B0ZZ09_9ZZZZ</name>
<dbReference type="Gene3D" id="3.30.420.270">
    <property type="match status" value="1"/>
</dbReference>
<proteinExistence type="predicted"/>
<accession>A0A3B0ZZ09</accession>
<evidence type="ECO:0000256" key="2">
    <source>
        <dbReference type="ARBA" id="ARBA00022475"/>
    </source>
</evidence>
<dbReference type="AlphaFoldDB" id="A0A3B0ZZ09"/>
<protein>
    <submittedName>
        <fullName evidence="7">Biopolymer transport protein ExbD/TolR</fullName>
    </submittedName>
</protein>
<evidence type="ECO:0000256" key="1">
    <source>
        <dbReference type="ARBA" id="ARBA00004162"/>
    </source>
</evidence>
<keyword evidence="5 6" id="KW-0472">Membrane</keyword>
<dbReference type="GO" id="GO:0005886">
    <property type="term" value="C:plasma membrane"/>
    <property type="evidence" value="ECO:0007669"/>
    <property type="project" value="UniProtKB-SubCell"/>
</dbReference>
<reference evidence="7" key="1">
    <citation type="submission" date="2018-06" db="EMBL/GenBank/DDBJ databases">
        <authorList>
            <person name="Zhirakovskaya E."/>
        </authorList>
    </citation>
    <scope>NUCLEOTIDE SEQUENCE</scope>
</reference>
<dbReference type="InterPro" id="IPR003400">
    <property type="entry name" value="ExbD"/>
</dbReference>